<protein>
    <submittedName>
        <fullName evidence="1">Uncharacterized protein</fullName>
    </submittedName>
</protein>
<organism evidence="1 2">
    <name type="scientific">Arenivirga flava</name>
    <dbReference type="NCBI Taxonomy" id="1930060"/>
    <lineage>
        <taxon>Bacteria</taxon>
        <taxon>Bacillati</taxon>
        <taxon>Actinomycetota</taxon>
        <taxon>Actinomycetes</taxon>
        <taxon>Micrococcales</taxon>
        <taxon>Microbacteriaceae</taxon>
        <taxon>Arenivirga</taxon>
    </lineage>
</organism>
<proteinExistence type="predicted"/>
<dbReference type="Proteomes" id="UP001157160">
    <property type="component" value="Unassembled WGS sequence"/>
</dbReference>
<comment type="caution">
    <text evidence="1">The sequence shown here is derived from an EMBL/GenBank/DDBJ whole genome shotgun (WGS) entry which is preliminary data.</text>
</comment>
<sequence length="97" mass="10299">MTTTAAPDLAARAWSRALDELEAALSTTTLERWSPPALAGPLPEALRGRAERLLALQAEHIAALRAELLDLDRQRVAIDAVEATGGAAVPRYLDVSA</sequence>
<dbReference type="EMBL" id="BSUL01000001">
    <property type="protein sequence ID" value="GMA27849.1"/>
    <property type="molecule type" value="Genomic_DNA"/>
</dbReference>
<accession>A0AA37UCA0</accession>
<name>A0AA37UCA0_9MICO</name>
<keyword evidence="2" id="KW-1185">Reference proteome</keyword>
<evidence type="ECO:0000313" key="1">
    <source>
        <dbReference type="EMBL" id="GMA27849.1"/>
    </source>
</evidence>
<dbReference type="AlphaFoldDB" id="A0AA37UCA0"/>
<evidence type="ECO:0000313" key="2">
    <source>
        <dbReference type="Proteomes" id="UP001157160"/>
    </source>
</evidence>
<gene>
    <name evidence="1" type="ORF">GCM10025874_11020</name>
</gene>
<reference evidence="1 2" key="1">
    <citation type="journal article" date="2014" name="Int. J. Syst. Evol. Microbiol.">
        <title>Complete genome sequence of Corynebacterium casei LMG S-19264T (=DSM 44701T), isolated from a smear-ripened cheese.</title>
        <authorList>
            <consortium name="US DOE Joint Genome Institute (JGI-PGF)"/>
            <person name="Walter F."/>
            <person name="Albersmeier A."/>
            <person name="Kalinowski J."/>
            <person name="Ruckert C."/>
        </authorList>
    </citation>
    <scope>NUCLEOTIDE SEQUENCE [LARGE SCALE GENOMIC DNA]</scope>
    <source>
        <strain evidence="1 2">NBRC 112289</strain>
    </source>
</reference>
<dbReference type="RefSeq" id="WP_284230785.1">
    <property type="nucleotide sequence ID" value="NZ_BSUL01000001.1"/>
</dbReference>